<dbReference type="EMBL" id="KF623294">
    <property type="protein sequence ID" value="AGX01788.1"/>
    <property type="molecule type" value="Genomic_DNA"/>
</dbReference>
<accession>W8D0G5</accession>
<dbReference type="KEGG" id="vg:18500965"/>
<name>W8D0G5_9CAUD</name>
<reference evidence="1 2" key="1">
    <citation type="journal article" date="2014" name="FEMS Microbiol. Lett.">
        <title>The genome of the Erwinia amylovora phage PhiEaH1 reveals greater diversity and broadens the applicability of phages for the treatment of fire blight.</title>
        <authorList>
            <person name="Meczker K."/>
            <person name="Domotor D."/>
            <person name="Vass J."/>
            <person name="Rakhely G."/>
            <person name="Schneider G."/>
            <person name="Kovacs T."/>
        </authorList>
    </citation>
    <scope>NUCLEOTIDE SEQUENCE [LARGE SCALE GENOMIC DNA]</scope>
</reference>
<proteinExistence type="predicted"/>
<dbReference type="RefSeq" id="YP_009010119.1">
    <property type="nucleotide sequence ID" value="NC_023610.1"/>
</dbReference>
<sequence>MKQEKIYDVIVGLIEELDDEHKEKLIKLLNKQTEAPLSELTDYLDKVRLPTVGEMKASKAGMQYQTVKSHVVSTWPSMFDHHDFKGVMRAMEIEINAFPEFGHASELYRKWNDTVDALKRIVNGIAAHQNRKS</sequence>
<organism evidence="1 2">
    <name type="scientific">Erwinia phage PhiEaH1</name>
    <dbReference type="NCBI Taxonomy" id="1401669"/>
    <lineage>
        <taxon>Viruses</taxon>
        <taxon>Duplodnaviria</taxon>
        <taxon>Heunggongvirae</taxon>
        <taxon>Uroviricota</taxon>
        <taxon>Caudoviricetes</taxon>
        <taxon>Chimalliviridae</taxon>
        <taxon>Iapetusvirus</taxon>
        <taxon>Iapetusvirus EaH1</taxon>
    </lineage>
</organism>
<keyword evidence="2" id="KW-1185">Reference proteome</keyword>
<protein>
    <submittedName>
        <fullName evidence="1">Uncharacterized protein</fullName>
    </submittedName>
</protein>
<evidence type="ECO:0000313" key="2">
    <source>
        <dbReference type="Proteomes" id="UP000204235"/>
    </source>
</evidence>
<dbReference type="Proteomes" id="UP000204235">
    <property type="component" value="Segment"/>
</dbReference>
<evidence type="ECO:0000313" key="1">
    <source>
        <dbReference type="EMBL" id="AGX01788.1"/>
    </source>
</evidence>
<dbReference type="GeneID" id="18500965"/>